<dbReference type="Pfam" id="PF02272">
    <property type="entry name" value="DHHA1"/>
    <property type="match status" value="1"/>
</dbReference>
<dbReference type="EMBL" id="JBHSMQ010000010">
    <property type="protein sequence ID" value="MFC5457503.1"/>
    <property type="molecule type" value="Genomic_DNA"/>
</dbReference>
<evidence type="ECO:0000259" key="1">
    <source>
        <dbReference type="Pfam" id="PF01368"/>
    </source>
</evidence>
<dbReference type="InterPro" id="IPR003156">
    <property type="entry name" value="DHHA1_dom"/>
</dbReference>
<dbReference type="PANTHER" id="PTHR47618:SF1">
    <property type="entry name" value="BIFUNCTIONAL OLIGORIBONUCLEASE AND PAP PHOSPHATASE NRNA"/>
    <property type="match status" value="1"/>
</dbReference>
<dbReference type="Gene3D" id="3.10.310.30">
    <property type="match status" value="1"/>
</dbReference>
<dbReference type="GO" id="GO:0008441">
    <property type="term" value="F:3'(2'),5'-bisphosphate nucleotidase activity"/>
    <property type="evidence" value="ECO:0007669"/>
    <property type="project" value="UniProtKB-EC"/>
</dbReference>
<organism evidence="3 4">
    <name type="scientific">Prosthecobacter fluviatilis</name>
    <dbReference type="NCBI Taxonomy" id="445931"/>
    <lineage>
        <taxon>Bacteria</taxon>
        <taxon>Pseudomonadati</taxon>
        <taxon>Verrucomicrobiota</taxon>
        <taxon>Verrucomicrobiia</taxon>
        <taxon>Verrucomicrobiales</taxon>
        <taxon>Verrucomicrobiaceae</taxon>
        <taxon>Prosthecobacter</taxon>
    </lineage>
</organism>
<evidence type="ECO:0000313" key="4">
    <source>
        <dbReference type="Proteomes" id="UP001596052"/>
    </source>
</evidence>
<feature type="domain" description="DHHA1" evidence="2">
    <location>
        <begin position="237"/>
        <end position="324"/>
    </location>
</feature>
<dbReference type="InterPro" id="IPR001667">
    <property type="entry name" value="DDH_dom"/>
</dbReference>
<dbReference type="SUPFAM" id="SSF64182">
    <property type="entry name" value="DHH phosphoesterases"/>
    <property type="match status" value="1"/>
</dbReference>
<dbReference type="RefSeq" id="WP_377170873.1">
    <property type="nucleotide sequence ID" value="NZ_JBHSMQ010000010.1"/>
</dbReference>
<dbReference type="InterPro" id="IPR051319">
    <property type="entry name" value="Oligoribo/pAp-PDE_c-di-AMP_PDE"/>
</dbReference>
<protein>
    <submittedName>
        <fullName evidence="3">Bifunctional oligoribonuclease/PAP phosphatase NrnA</fullName>
        <ecNumber evidence="3">3.1.3.7</ecNumber>
    </submittedName>
</protein>
<dbReference type="Pfam" id="PF01368">
    <property type="entry name" value="DHH"/>
    <property type="match status" value="1"/>
</dbReference>
<dbReference type="Proteomes" id="UP001596052">
    <property type="component" value="Unassembled WGS sequence"/>
</dbReference>
<dbReference type="PANTHER" id="PTHR47618">
    <property type="entry name" value="BIFUNCTIONAL OLIGORIBONUCLEASE AND PAP PHOSPHATASE NRNA"/>
    <property type="match status" value="1"/>
</dbReference>
<dbReference type="Gene3D" id="3.90.1640.10">
    <property type="entry name" value="inorganic pyrophosphatase (n-terminal core)"/>
    <property type="match status" value="1"/>
</dbReference>
<name>A0ABW0KVJ2_9BACT</name>
<feature type="domain" description="DDH" evidence="1">
    <location>
        <begin position="19"/>
        <end position="149"/>
    </location>
</feature>
<gene>
    <name evidence="3" type="ORF">ACFQDI_21730</name>
</gene>
<keyword evidence="4" id="KW-1185">Reference proteome</keyword>
<accession>A0ABW0KVJ2</accession>
<sequence>MPANSTTAEIVAAMRSAQRIAVVAHVRPDGDAVGSVLGLALSLRALGKDVIAMLEDGVPANLAFLPGTDTVIQPGTEPLGIDLAIALDTATHERVGEKTKALLDAAPLLIDIDHHPANPGYGALNLIVPTEPATGQIIYDLLSGHGLPIDDAVRQNLFIAISTDTGSFQYSSTNARTHRIVAEMMDAGLDTARLAQLIYQSYPVRRLELMRDMLNHMEFRAEGRIVSWQLKQAVMDAAGMQPGDTEGLIDTLRMIDSVVACVIFEDIPGGKVRVSSRSKDSRLDVSAVCAQFGGGGHRMASGARMRGPIEAAADKFLQALEHEVRRID</sequence>
<dbReference type="EC" id="3.1.3.7" evidence="3"/>
<dbReference type="InterPro" id="IPR038763">
    <property type="entry name" value="DHH_sf"/>
</dbReference>
<evidence type="ECO:0000259" key="2">
    <source>
        <dbReference type="Pfam" id="PF02272"/>
    </source>
</evidence>
<reference evidence="4" key="1">
    <citation type="journal article" date="2019" name="Int. J. Syst. Evol. Microbiol.">
        <title>The Global Catalogue of Microorganisms (GCM) 10K type strain sequencing project: providing services to taxonomists for standard genome sequencing and annotation.</title>
        <authorList>
            <consortium name="The Broad Institute Genomics Platform"/>
            <consortium name="The Broad Institute Genome Sequencing Center for Infectious Disease"/>
            <person name="Wu L."/>
            <person name="Ma J."/>
        </authorList>
    </citation>
    <scope>NUCLEOTIDE SEQUENCE [LARGE SCALE GENOMIC DNA]</scope>
    <source>
        <strain evidence="4">CGMCC 4.1469</strain>
    </source>
</reference>
<proteinExistence type="predicted"/>
<evidence type="ECO:0000313" key="3">
    <source>
        <dbReference type="EMBL" id="MFC5457503.1"/>
    </source>
</evidence>
<keyword evidence="3" id="KW-0378">Hydrolase</keyword>
<comment type="caution">
    <text evidence="3">The sequence shown here is derived from an EMBL/GenBank/DDBJ whole genome shotgun (WGS) entry which is preliminary data.</text>
</comment>